<evidence type="ECO:0000256" key="1">
    <source>
        <dbReference type="ARBA" id="ARBA00005061"/>
    </source>
</evidence>
<comment type="catalytic activity">
    <reaction evidence="4 5">
        <text>7,8-dihydroneopterin 3'-triphosphate + H2O = 6-carboxy-5,6,7,8-tetrahydropterin + triphosphate + acetaldehyde + 2 H(+)</text>
        <dbReference type="Rhea" id="RHEA:27966"/>
        <dbReference type="ChEBI" id="CHEBI:15343"/>
        <dbReference type="ChEBI" id="CHEBI:15377"/>
        <dbReference type="ChEBI" id="CHEBI:15378"/>
        <dbReference type="ChEBI" id="CHEBI:18036"/>
        <dbReference type="ChEBI" id="CHEBI:58462"/>
        <dbReference type="ChEBI" id="CHEBI:61032"/>
        <dbReference type="EC" id="4.1.2.50"/>
    </reaction>
</comment>
<dbReference type="EC" id="4.-.-.-" evidence="5"/>
<feature type="binding site" evidence="7">
    <location>
        <position position="25"/>
    </location>
    <ligand>
        <name>Zn(2+)</name>
        <dbReference type="ChEBI" id="CHEBI:29105"/>
    </ligand>
</feature>
<dbReference type="Proteomes" id="UP000427716">
    <property type="component" value="Chromosome"/>
</dbReference>
<dbReference type="PIRSF" id="PIRSF006113">
    <property type="entry name" value="PTP_synth"/>
    <property type="match status" value="1"/>
</dbReference>
<feature type="active site" description="Charge relay system" evidence="6">
    <location>
        <position position="78"/>
    </location>
</feature>
<evidence type="ECO:0000256" key="4">
    <source>
        <dbReference type="ARBA" id="ARBA00048807"/>
    </source>
</evidence>
<keyword evidence="5" id="KW-0456">Lyase</keyword>
<sequence length="133" mass="14736">MSTAYSLPSGGSYTLTTEVEFAAAHRLHGYDGNCARLHGHNWRVVIEVTGQTLDEVGMVVDFKVIRAQAREIAKRLDHAYLNEVPPFDSVNPTAEHIAAYFHQALAAGFDTDAYRVSAVTVWENDRSAVTFRP</sequence>
<dbReference type="PANTHER" id="PTHR12589">
    <property type="entry name" value="PYRUVOYL TETRAHYDROBIOPTERIN SYNTHASE"/>
    <property type="match status" value="1"/>
</dbReference>
<dbReference type="SUPFAM" id="SSF55620">
    <property type="entry name" value="Tetrahydrobiopterin biosynthesis enzymes-like"/>
    <property type="match status" value="1"/>
</dbReference>
<comment type="cofactor">
    <cofactor evidence="5 7">
        <name>Zn(2+)</name>
        <dbReference type="ChEBI" id="CHEBI:29105"/>
    </cofactor>
    <text evidence="5 7">Binds 1 zinc ion per subunit.</text>
</comment>
<name>A0A6I6CUZ5_9GAMM</name>
<dbReference type="GO" id="GO:0046872">
    <property type="term" value="F:metal ion binding"/>
    <property type="evidence" value="ECO:0007669"/>
    <property type="project" value="UniProtKB-KW"/>
</dbReference>
<feature type="binding site" evidence="7">
    <location>
        <position position="38"/>
    </location>
    <ligand>
        <name>Zn(2+)</name>
        <dbReference type="ChEBI" id="CHEBI:29105"/>
    </ligand>
</feature>
<comment type="similarity">
    <text evidence="2 5">Belongs to the PTPS family. QueD subfamily.</text>
</comment>
<keyword evidence="5 7" id="KW-0479">Metal-binding</keyword>
<feature type="active site" description="Proton acceptor" evidence="6">
    <location>
        <position position="34"/>
    </location>
</feature>
<dbReference type="PANTHER" id="PTHR12589:SF8">
    <property type="entry name" value="6-CARBOXY-5,6,7,8-TETRAHYDROPTERIN SYNTHASE"/>
    <property type="match status" value="1"/>
</dbReference>
<protein>
    <recommendedName>
        <fullName evidence="3 5">6-carboxy-5,6,7,8-tetrahydropterin synthase</fullName>
        <ecNumber evidence="5">4.-.-.-</ecNumber>
    </recommendedName>
</protein>
<reference evidence="8 9" key="1">
    <citation type="submission" date="2019-11" db="EMBL/GenBank/DDBJ databases">
        <authorList>
            <person name="Zhang J."/>
            <person name="Sun C."/>
        </authorList>
    </citation>
    <scope>NUCLEOTIDE SEQUENCE [LARGE SCALE GENOMIC DNA]</scope>
    <source>
        <strain evidence="9">sp2</strain>
    </source>
</reference>
<gene>
    <name evidence="8" type="primary">queD</name>
    <name evidence="8" type="ORF">GM160_02575</name>
</gene>
<dbReference type="InterPro" id="IPR038418">
    <property type="entry name" value="6-PTP_synth/QueD_sf"/>
</dbReference>
<evidence type="ECO:0000256" key="7">
    <source>
        <dbReference type="PIRSR" id="PIRSR006113-2"/>
    </source>
</evidence>
<dbReference type="NCBIfam" id="TIGR03367">
    <property type="entry name" value="queuosine_QueD"/>
    <property type="match status" value="1"/>
</dbReference>
<dbReference type="GO" id="GO:0008616">
    <property type="term" value="P:tRNA queuosine(34) biosynthetic process"/>
    <property type="evidence" value="ECO:0007669"/>
    <property type="project" value="UniProtKB-KW"/>
</dbReference>
<dbReference type="KEGG" id="ghl:GM160_02575"/>
<evidence type="ECO:0000313" key="9">
    <source>
        <dbReference type="Proteomes" id="UP000427716"/>
    </source>
</evidence>
<dbReference type="Pfam" id="PF01242">
    <property type="entry name" value="PTPS"/>
    <property type="match status" value="1"/>
</dbReference>
<dbReference type="AlphaFoldDB" id="A0A6I6CUZ5"/>
<evidence type="ECO:0000256" key="5">
    <source>
        <dbReference type="PIRNR" id="PIRNR006113"/>
    </source>
</evidence>
<evidence type="ECO:0000313" key="8">
    <source>
        <dbReference type="EMBL" id="QGT77869.1"/>
    </source>
</evidence>
<evidence type="ECO:0000256" key="3">
    <source>
        <dbReference type="ARBA" id="ARBA00018141"/>
    </source>
</evidence>
<dbReference type="GO" id="GO:0070497">
    <property type="term" value="F:6-carboxytetrahydropterin synthase activity"/>
    <property type="evidence" value="ECO:0007669"/>
    <property type="project" value="UniProtKB-EC"/>
</dbReference>
<feature type="binding site" evidence="7">
    <location>
        <position position="40"/>
    </location>
    <ligand>
        <name>Zn(2+)</name>
        <dbReference type="ChEBI" id="CHEBI:29105"/>
    </ligand>
</feature>
<dbReference type="EMBL" id="CP046415">
    <property type="protein sequence ID" value="QGT77869.1"/>
    <property type="molecule type" value="Genomic_DNA"/>
</dbReference>
<dbReference type="Gene3D" id="3.30.479.10">
    <property type="entry name" value="6-pyruvoyl tetrahydropterin synthase/QueD"/>
    <property type="match status" value="1"/>
</dbReference>
<dbReference type="UniPathway" id="UPA00391"/>
<evidence type="ECO:0000256" key="2">
    <source>
        <dbReference type="ARBA" id="ARBA00008900"/>
    </source>
</evidence>
<proteinExistence type="inferred from homology"/>
<dbReference type="InterPro" id="IPR007115">
    <property type="entry name" value="6-PTP_synth/QueD"/>
</dbReference>
<feature type="active site" description="Charge relay system" evidence="6">
    <location>
        <position position="123"/>
    </location>
</feature>
<keyword evidence="5" id="KW-0671">Queuosine biosynthesis</keyword>
<evidence type="ECO:0000256" key="6">
    <source>
        <dbReference type="PIRSR" id="PIRSR006113-1"/>
    </source>
</evidence>
<keyword evidence="9" id="KW-1185">Reference proteome</keyword>
<organism evidence="8 9">
    <name type="scientific">Guyparkeria halophila</name>
    <dbReference type="NCBI Taxonomy" id="47960"/>
    <lineage>
        <taxon>Bacteria</taxon>
        <taxon>Pseudomonadati</taxon>
        <taxon>Pseudomonadota</taxon>
        <taxon>Gammaproteobacteria</taxon>
        <taxon>Chromatiales</taxon>
        <taxon>Thioalkalibacteraceae</taxon>
        <taxon>Guyparkeria</taxon>
    </lineage>
</organism>
<dbReference type="RefSeq" id="WP_136867071.1">
    <property type="nucleotide sequence ID" value="NZ_CP046415.1"/>
</dbReference>
<comment type="pathway">
    <text evidence="1 5">Purine metabolism; 7-cyano-7-deazaguanine biosynthesis.</text>
</comment>
<accession>A0A6I6CUZ5</accession>
<keyword evidence="5 7" id="KW-0862">Zinc</keyword>